<evidence type="ECO:0000313" key="3">
    <source>
        <dbReference type="EMBL" id="SCU71313.1"/>
    </source>
</evidence>
<dbReference type="PANTHER" id="PTHR14845:SF0">
    <property type="entry name" value="DUF4515 DOMAIN-CONTAINING PROTEIN"/>
    <property type="match status" value="1"/>
</dbReference>
<reference evidence="3" key="1">
    <citation type="submission" date="2016-09" db="EMBL/GenBank/DDBJ databases">
        <authorList>
            <person name="Hebert L."/>
            <person name="Moumen B."/>
        </authorList>
    </citation>
    <scope>NUCLEOTIDE SEQUENCE [LARGE SCALE GENOMIC DNA]</scope>
    <source>
        <strain evidence="3">OVI</strain>
    </source>
</reference>
<organism evidence="3 4">
    <name type="scientific">Trypanosoma equiperdum</name>
    <dbReference type="NCBI Taxonomy" id="5694"/>
    <lineage>
        <taxon>Eukaryota</taxon>
        <taxon>Discoba</taxon>
        <taxon>Euglenozoa</taxon>
        <taxon>Kinetoplastea</taxon>
        <taxon>Metakinetoplastina</taxon>
        <taxon>Trypanosomatida</taxon>
        <taxon>Trypanosomatidae</taxon>
        <taxon>Trypanosoma</taxon>
    </lineage>
</organism>
<keyword evidence="1" id="KW-0175">Coiled coil</keyword>
<accession>A0A1G4IGI9</accession>
<sequence>MASLSPLESRRNMQLSPYASPRRNPMATLHTREAPLEGREAEAALISATLANAQLRASQAAVEQRSEEVDDLREARDALEREMAEKDEESQAAATYFEKQMTLVKEVNRKLKEELVNERATAELRMEEVVGKMQEELQERDSLIATLKQRLEDVESDLRSVIEFRDARDAHEKEIKELRVVYAEECENHQRNEREMRLQCMEERVRLREKEEKYEREREEEVARLARSYLSKKTRAIEEQNKSLETHISFLSSDADAARNEAETLQKTNDALRRDAELASSVETMHAVHHAKQRNEIALLRDQVRTTEDNLNSSLEEYEKRLQKQEKIHAAEMMKLSSERDKWRSTAENLRADLLKMRSISEKLIEQRSDMETFFHQALEQVRQEVSEERRNAPHKICFRKPPKGIPSDLLQLTRGREPLMIGDRSHVMPTSHSTLTKKVVDANVSCTNSSVVSRSADTGGGSLPLITMSGSPFFSPANVLVPPIEWRSTSREMQATNGGRLVEERPLGISDLLSVPTAPKIKDLHTVDISQLSWSDKERVLQLLFKHMKRGATAKKTEKRVPTHDTNFLSITPSATPEVNTFLTD</sequence>
<comment type="caution">
    <text evidence="3">The sequence shown here is derived from an EMBL/GenBank/DDBJ whole genome shotgun (WGS) entry which is preliminary data.</text>
</comment>
<feature type="region of interest" description="Disordered" evidence="2">
    <location>
        <begin position="1"/>
        <end position="30"/>
    </location>
</feature>
<dbReference type="EMBL" id="CZPT02001617">
    <property type="protein sequence ID" value="SCU71313.1"/>
    <property type="molecule type" value="Genomic_DNA"/>
</dbReference>
<dbReference type="VEuPathDB" id="TriTrypDB:TEOVI_000289400"/>
<dbReference type="RefSeq" id="XP_067081993.1">
    <property type="nucleotide sequence ID" value="XM_067225892.1"/>
</dbReference>
<feature type="coiled-coil region" evidence="1">
    <location>
        <begin position="55"/>
        <end position="157"/>
    </location>
</feature>
<keyword evidence="4" id="KW-1185">Reference proteome</keyword>
<dbReference type="GeneID" id="92376834"/>
<evidence type="ECO:0000313" key="4">
    <source>
        <dbReference type="Proteomes" id="UP000195570"/>
    </source>
</evidence>
<feature type="coiled-coil region" evidence="1">
    <location>
        <begin position="248"/>
        <end position="353"/>
    </location>
</feature>
<dbReference type="PANTHER" id="PTHR14845">
    <property type="entry name" value="COILED-COIL DOMAIN-CONTAINING 166"/>
    <property type="match status" value="1"/>
</dbReference>
<dbReference type="AlphaFoldDB" id="A0A1G4IGI9"/>
<name>A0A1G4IGI9_TRYEQ</name>
<evidence type="ECO:0000256" key="1">
    <source>
        <dbReference type="SAM" id="Coils"/>
    </source>
</evidence>
<evidence type="ECO:0000256" key="2">
    <source>
        <dbReference type="SAM" id="MobiDB-lite"/>
    </source>
</evidence>
<protein>
    <submittedName>
        <fullName evidence="3">Uncharacterized protein</fullName>
    </submittedName>
</protein>
<proteinExistence type="predicted"/>
<dbReference type="Proteomes" id="UP000195570">
    <property type="component" value="Unassembled WGS sequence"/>
</dbReference>
<feature type="coiled-coil region" evidence="1">
    <location>
        <begin position="197"/>
        <end position="224"/>
    </location>
</feature>
<gene>
    <name evidence="3" type="ORF">TEOVI_000289400</name>
</gene>